<dbReference type="AlphaFoldDB" id="A0A9E7PP56"/>
<name>A0A9E7PP56_9EURY</name>
<evidence type="ECO:0000259" key="1">
    <source>
        <dbReference type="Pfam" id="PF01523"/>
    </source>
</evidence>
<feature type="domain" description="Metalloprotease TldD/E N-terminal" evidence="1">
    <location>
        <begin position="24"/>
        <end position="86"/>
    </location>
</feature>
<dbReference type="PANTHER" id="PTHR43421:SF1">
    <property type="entry name" value="METALLOPROTEASE PMBA"/>
    <property type="match status" value="1"/>
</dbReference>
<evidence type="ECO:0000313" key="4">
    <source>
        <dbReference type="EMBL" id="UUX93833.1"/>
    </source>
</evidence>
<dbReference type="Proteomes" id="UP001060368">
    <property type="component" value="Chromosome"/>
</dbReference>
<dbReference type="KEGG" id="mend:L6E24_06890"/>
<dbReference type="InterPro" id="IPR002510">
    <property type="entry name" value="Metalloprtase-TldD/E_N"/>
</dbReference>
<keyword evidence="5" id="KW-1185">Reference proteome</keyword>
<dbReference type="InterPro" id="IPR036059">
    <property type="entry name" value="TldD/PmbA_sf"/>
</dbReference>
<feature type="domain" description="Metalloprotease TldD/E central" evidence="3">
    <location>
        <begin position="115"/>
        <end position="208"/>
    </location>
</feature>
<dbReference type="PANTHER" id="PTHR43421">
    <property type="entry name" value="METALLOPROTEASE PMBA"/>
    <property type="match status" value="1"/>
</dbReference>
<accession>A0A9E7PP56</accession>
<proteinExistence type="predicted"/>
<evidence type="ECO:0000313" key="5">
    <source>
        <dbReference type="Proteomes" id="UP001060368"/>
    </source>
</evidence>
<dbReference type="EMBL" id="CP096115">
    <property type="protein sequence ID" value="UUX93833.1"/>
    <property type="molecule type" value="Genomic_DNA"/>
</dbReference>
<dbReference type="GO" id="GO:0008237">
    <property type="term" value="F:metallopeptidase activity"/>
    <property type="evidence" value="ECO:0007669"/>
    <property type="project" value="InterPro"/>
</dbReference>
<gene>
    <name evidence="4" type="ORF">L6E24_06890</name>
</gene>
<dbReference type="RefSeq" id="WP_257743967.1">
    <property type="nucleotide sequence ID" value="NZ_CP096115.1"/>
</dbReference>
<dbReference type="InterPro" id="IPR047657">
    <property type="entry name" value="PmbA"/>
</dbReference>
<dbReference type="GO" id="GO:0005829">
    <property type="term" value="C:cytosol"/>
    <property type="evidence" value="ECO:0007669"/>
    <property type="project" value="TreeGrafter"/>
</dbReference>
<dbReference type="GeneID" id="74307411"/>
<dbReference type="InterPro" id="IPR045570">
    <property type="entry name" value="Metalloprtase-TldD/E_cen_dom"/>
</dbReference>
<evidence type="ECO:0000259" key="2">
    <source>
        <dbReference type="Pfam" id="PF19289"/>
    </source>
</evidence>
<dbReference type="Gene3D" id="3.30.2290.10">
    <property type="entry name" value="PmbA/TldD superfamily"/>
    <property type="match status" value="1"/>
</dbReference>
<sequence length="433" mass="45897">MNEDKIRGLSELIIKAGNKCADEVEIFLAGGSGVVTQLKGDLIGEAGGSESFGIGIRLIKDGKIGSSTTGNPERWQECLAAAEASAKLATGQKWEGLPSPVPLSDIDLDIFDSSLKPDISAASSLIEEMKEGASEFDVNIAGGGSSFGTGYSVIVNSEGVFYSREKSRVSVSLEAISGTSTGYEFDSACFNDRIDAKETGKQAAFLAAHSVDAEEIESGQYDVIFSPIAFSQILGSVLLPSFSGRNVHSNRSFLAGKMGEQVFDECLCIYDDPTDGQGSTLLDAEGVPTRRIDFVEEGVLKSFAYDLKTAYRYGEESTGSAKRGGAGGLPSIGMHNLHVDGKRSNVFDEKALYVQDVVGAHTANAITGDFSLELSNTSWMESGEYGSAVRSAMVSGNFFEMMKDIAGLSESSREIGSSKIPSVRFNGIQIIGK</sequence>
<dbReference type="Pfam" id="PF01523">
    <property type="entry name" value="PmbA_TldD_1st"/>
    <property type="match status" value="1"/>
</dbReference>
<dbReference type="Pfam" id="PF19289">
    <property type="entry name" value="PmbA_TldD_3rd"/>
    <property type="match status" value="1"/>
</dbReference>
<dbReference type="SUPFAM" id="SSF111283">
    <property type="entry name" value="Putative modulator of DNA gyrase, PmbA/TldD"/>
    <property type="match status" value="1"/>
</dbReference>
<organism evidence="4 5">
    <name type="scientific">Methanoplanus endosymbiosus</name>
    <dbReference type="NCBI Taxonomy" id="33865"/>
    <lineage>
        <taxon>Archaea</taxon>
        <taxon>Methanobacteriati</taxon>
        <taxon>Methanobacteriota</taxon>
        <taxon>Stenosarchaea group</taxon>
        <taxon>Methanomicrobia</taxon>
        <taxon>Methanomicrobiales</taxon>
        <taxon>Methanomicrobiaceae</taxon>
        <taxon>Methanoplanus</taxon>
    </lineage>
</organism>
<feature type="domain" description="Metalloprotease TldD/E C-terminal" evidence="2">
    <location>
        <begin position="218"/>
        <end position="432"/>
    </location>
</feature>
<dbReference type="InterPro" id="IPR035068">
    <property type="entry name" value="TldD/PmbA_N"/>
</dbReference>
<dbReference type="InterPro" id="IPR045569">
    <property type="entry name" value="Metalloprtase-TldD/E_C"/>
</dbReference>
<dbReference type="GO" id="GO:0006508">
    <property type="term" value="P:proteolysis"/>
    <property type="evidence" value="ECO:0007669"/>
    <property type="project" value="InterPro"/>
</dbReference>
<dbReference type="Pfam" id="PF19290">
    <property type="entry name" value="PmbA_TldD_2nd"/>
    <property type="match status" value="1"/>
</dbReference>
<protein>
    <submittedName>
        <fullName evidence="4">TldD/PmbA family protein</fullName>
    </submittedName>
</protein>
<evidence type="ECO:0000259" key="3">
    <source>
        <dbReference type="Pfam" id="PF19290"/>
    </source>
</evidence>
<reference evidence="4" key="1">
    <citation type="submission" date="2022-04" db="EMBL/GenBank/DDBJ databases">
        <title>Complete genome of Methanoplanus endosymbiosus DSM 3599.</title>
        <authorList>
            <person name="Chen S.-C."/>
            <person name="You Y.-T."/>
            <person name="Zhou Y.-Z."/>
            <person name="Lai M.-C."/>
        </authorList>
    </citation>
    <scope>NUCLEOTIDE SEQUENCE</scope>
    <source>
        <strain evidence="4">DSM 3599</strain>
    </source>
</reference>